<feature type="compositionally biased region" description="Low complexity" evidence="1">
    <location>
        <begin position="276"/>
        <end position="306"/>
    </location>
</feature>
<dbReference type="InterPro" id="IPR000571">
    <property type="entry name" value="Znf_CCCH"/>
</dbReference>
<feature type="compositionally biased region" description="Low complexity" evidence="1">
    <location>
        <begin position="314"/>
        <end position="339"/>
    </location>
</feature>
<accession>A0A2A6CFS4</accession>
<feature type="region of interest" description="Disordered" evidence="1">
    <location>
        <begin position="276"/>
        <end position="339"/>
    </location>
</feature>
<sequence>MLLHHMMMMIIPWMITPVMSKDTCDDPEKDIGYYDSDPDGPLFVRVSARIFEGMNSAIVKEESACISLCQHSKGCVCAQYVSQNGTCILGSKCMLLHDPTSFNEVVIFHAIAQESYDDFDKCGNDANKQIEMAVKWLGDIGSVTEYSSPSTIKSTEVTPDFDRDNNQDFSCVFSIQKDFKFTHLSNGQSVTFVNEIYLYFLHSGSWLGANSLVREVGEIVDAGSNLTFLSTSSFCSLTGLTTKGDSINYGPNSYTFSYRQTSVVKNVAFINCTCASSSSTSSSSTEESQTPVSITYSSDSTGSTSTEFPSDVTSVTPTELSSQSSSSTSTSSSTSSTTTHTPNLMDLLLVNSNVSCTADQCGCGEKQELRVIAPDTWATGLSLVKNSHGWVVMGEMPDQMFPIADGSVQVQALCLPTLREFSSPGCPVPIIVKGWYKKASYECVNSFAKGVDVTGAVCESRDAGQCKMSKFKCGSQIFRPSVIYCS</sequence>
<dbReference type="Proteomes" id="UP000005239">
    <property type="component" value="Unassembled WGS sequence"/>
</dbReference>
<accession>A0A8R1YR53</accession>
<feature type="chain" id="PRO_5044292473" evidence="2">
    <location>
        <begin position="21"/>
        <end position="486"/>
    </location>
</feature>
<dbReference type="AlphaFoldDB" id="A0A2A6CFS4"/>
<organism evidence="3 4">
    <name type="scientific">Pristionchus pacificus</name>
    <name type="common">Parasitic nematode worm</name>
    <dbReference type="NCBI Taxonomy" id="54126"/>
    <lineage>
        <taxon>Eukaryota</taxon>
        <taxon>Metazoa</taxon>
        <taxon>Ecdysozoa</taxon>
        <taxon>Nematoda</taxon>
        <taxon>Chromadorea</taxon>
        <taxon>Rhabditida</taxon>
        <taxon>Rhabditina</taxon>
        <taxon>Diplogasteromorpha</taxon>
        <taxon>Diplogasteroidea</taxon>
        <taxon>Neodiplogasteridae</taxon>
        <taxon>Pristionchus</taxon>
    </lineage>
</organism>
<evidence type="ECO:0000256" key="1">
    <source>
        <dbReference type="SAM" id="MobiDB-lite"/>
    </source>
</evidence>
<evidence type="ECO:0000256" key="2">
    <source>
        <dbReference type="SAM" id="SignalP"/>
    </source>
</evidence>
<dbReference type="GO" id="GO:0046872">
    <property type="term" value="F:metal ion binding"/>
    <property type="evidence" value="ECO:0007669"/>
    <property type="project" value="InterPro"/>
</dbReference>
<name>A0A2A6CFS4_PRIPA</name>
<gene>
    <name evidence="3" type="primary">WBGene00276667</name>
</gene>
<dbReference type="PROSITE" id="PS50103">
    <property type="entry name" value="ZF_C3H1"/>
    <property type="match status" value="1"/>
</dbReference>
<keyword evidence="4" id="KW-1185">Reference proteome</keyword>
<protein>
    <submittedName>
        <fullName evidence="3">C3H1-type domain-containing protein</fullName>
    </submittedName>
</protein>
<reference evidence="3" key="2">
    <citation type="submission" date="2022-06" db="UniProtKB">
        <authorList>
            <consortium name="EnsemblMetazoa"/>
        </authorList>
    </citation>
    <scope>IDENTIFICATION</scope>
    <source>
        <strain evidence="3">PS312</strain>
    </source>
</reference>
<keyword evidence="2" id="KW-0732">Signal</keyword>
<evidence type="ECO:0000313" key="4">
    <source>
        <dbReference type="Proteomes" id="UP000005239"/>
    </source>
</evidence>
<reference evidence="4" key="1">
    <citation type="journal article" date="2008" name="Nat. Genet.">
        <title>The Pristionchus pacificus genome provides a unique perspective on nematode lifestyle and parasitism.</title>
        <authorList>
            <person name="Dieterich C."/>
            <person name="Clifton S.W."/>
            <person name="Schuster L.N."/>
            <person name="Chinwalla A."/>
            <person name="Delehaunty K."/>
            <person name="Dinkelacker I."/>
            <person name="Fulton L."/>
            <person name="Fulton R."/>
            <person name="Godfrey J."/>
            <person name="Minx P."/>
            <person name="Mitreva M."/>
            <person name="Roeseler W."/>
            <person name="Tian H."/>
            <person name="Witte H."/>
            <person name="Yang S.P."/>
            <person name="Wilson R.K."/>
            <person name="Sommer R.J."/>
        </authorList>
    </citation>
    <scope>NUCLEOTIDE SEQUENCE [LARGE SCALE GENOMIC DNA]</scope>
    <source>
        <strain evidence="4">PS312</strain>
    </source>
</reference>
<dbReference type="EnsemblMetazoa" id="PPA38298.1">
    <property type="protein sequence ID" value="PPA38298.1"/>
    <property type="gene ID" value="WBGene00276667"/>
</dbReference>
<feature type="signal peptide" evidence="2">
    <location>
        <begin position="1"/>
        <end position="20"/>
    </location>
</feature>
<evidence type="ECO:0000313" key="3">
    <source>
        <dbReference type="EnsemblMetazoa" id="PPA38298.1"/>
    </source>
</evidence>
<proteinExistence type="predicted"/>